<evidence type="ECO:0000313" key="1">
    <source>
        <dbReference type="EMBL" id="GFO40885.1"/>
    </source>
</evidence>
<reference evidence="1 2" key="1">
    <citation type="journal article" date="2021" name="Elife">
        <title>Chloroplast acquisition without the gene transfer in kleptoplastic sea slugs, Plakobranchus ocellatus.</title>
        <authorList>
            <person name="Maeda T."/>
            <person name="Takahashi S."/>
            <person name="Yoshida T."/>
            <person name="Shimamura S."/>
            <person name="Takaki Y."/>
            <person name="Nagai Y."/>
            <person name="Toyoda A."/>
            <person name="Suzuki Y."/>
            <person name="Arimoto A."/>
            <person name="Ishii H."/>
            <person name="Satoh N."/>
            <person name="Nishiyama T."/>
            <person name="Hasebe M."/>
            <person name="Maruyama T."/>
            <person name="Minagawa J."/>
            <person name="Obokata J."/>
            <person name="Shigenobu S."/>
        </authorList>
    </citation>
    <scope>NUCLEOTIDE SEQUENCE [LARGE SCALE GENOMIC DNA]</scope>
</reference>
<dbReference type="AlphaFoldDB" id="A0AAV4D9V9"/>
<protein>
    <submittedName>
        <fullName evidence="1">Uncharacterized protein</fullName>
    </submittedName>
</protein>
<proteinExistence type="predicted"/>
<evidence type="ECO:0000313" key="2">
    <source>
        <dbReference type="Proteomes" id="UP000735302"/>
    </source>
</evidence>
<keyword evidence="2" id="KW-1185">Reference proteome</keyword>
<gene>
    <name evidence="1" type="ORF">PoB_006739000</name>
</gene>
<dbReference type="Proteomes" id="UP000735302">
    <property type="component" value="Unassembled WGS sequence"/>
</dbReference>
<organism evidence="1 2">
    <name type="scientific">Plakobranchus ocellatus</name>
    <dbReference type="NCBI Taxonomy" id="259542"/>
    <lineage>
        <taxon>Eukaryota</taxon>
        <taxon>Metazoa</taxon>
        <taxon>Spiralia</taxon>
        <taxon>Lophotrochozoa</taxon>
        <taxon>Mollusca</taxon>
        <taxon>Gastropoda</taxon>
        <taxon>Heterobranchia</taxon>
        <taxon>Euthyneura</taxon>
        <taxon>Panpulmonata</taxon>
        <taxon>Sacoglossa</taxon>
        <taxon>Placobranchoidea</taxon>
        <taxon>Plakobranchidae</taxon>
        <taxon>Plakobranchus</taxon>
    </lineage>
</organism>
<sequence length="81" mass="9233">MIKKPKDLARQVLRRLLRRLHQEQEGQQSHQLILPTAAVTIDTPETAATATDNPKTLQNSLVILKAAYVPFLVLKRHDARR</sequence>
<accession>A0AAV4D9V9</accession>
<dbReference type="EMBL" id="BLXT01007646">
    <property type="protein sequence ID" value="GFO40885.1"/>
    <property type="molecule type" value="Genomic_DNA"/>
</dbReference>
<comment type="caution">
    <text evidence="1">The sequence shown here is derived from an EMBL/GenBank/DDBJ whole genome shotgun (WGS) entry which is preliminary data.</text>
</comment>
<name>A0AAV4D9V9_9GAST</name>